<comment type="caution">
    <text evidence="2">The sequence shown here is derived from an EMBL/GenBank/DDBJ whole genome shotgun (WGS) entry which is preliminary data.</text>
</comment>
<evidence type="ECO:0000313" key="3">
    <source>
        <dbReference type="Proteomes" id="UP000230842"/>
    </source>
</evidence>
<evidence type="ECO:0000313" key="2">
    <source>
        <dbReference type="EMBL" id="PJJ58386.1"/>
    </source>
</evidence>
<keyword evidence="3" id="KW-1185">Reference proteome</keyword>
<dbReference type="EMBL" id="PGEZ01000001">
    <property type="protein sequence ID" value="PJJ58386.1"/>
    <property type="molecule type" value="Genomic_DNA"/>
</dbReference>
<accession>A0A2M9BKC1</accession>
<reference evidence="2 3" key="1">
    <citation type="submission" date="2017-11" db="EMBL/GenBank/DDBJ databases">
        <title>Genomic Encyclopedia of Archaeal and Bacterial Type Strains, Phase II (KMG-II): From Individual Species to Whole Genera.</title>
        <authorList>
            <person name="Goeker M."/>
        </authorList>
    </citation>
    <scope>NUCLEOTIDE SEQUENCE [LARGE SCALE GENOMIC DNA]</scope>
    <source>
        <strain evidence="2 3">DSM 27763</strain>
    </source>
</reference>
<protein>
    <recommendedName>
        <fullName evidence="1">N-acetyltransferase domain-containing protein</fullName>
    </recommendedName>
</protein>
<name>A0A2M9BKC1_9ACTN</name>
<dbReference type="AlphaFoldDB" id="A0A2M9BKC1"/>
<dbReference type="Gene3D" id="3.40.630.30">
    <property type="match status" value="1"/>
</dbReference>
<gene>
    <name evidence="2" type="ORF">CLV56_2637</name>
</gene>
<dbReference type="Proteomes" id="UP000230842">
    <property type="component" value="Unassembled WGS sequence"/>
</dbReference>
<organism evidence="2 3">
    <name type="scientific">Mumia flava</name>
    <dbReference type="NCBI Taxonomy" id="1348852"/>
    <lineage>
        <taxon>Bacteria</taxon>
        <taxon>Bacillati</taxon>
        <taxon>Actinomycetota</taxon>
        <taxon>Actinomycetes</taxon>
        <taxon>Propionibacteriales</taxon>
        <taxon>Nocardioidaceae</taxon>
        <taxon>Mumia</taxon>
    </lineage>
</organism>
<dbReference type="Pfam" id="PF00583">
    <property type="entry name" value="Acetyltransf_1"/>
    <property type="match status" value="1"/>
</dbReference>
<dbReference type="SUPFAM" id="SSF55729">
    <property type="entry name" value="Acyl-CoA N-acyltransferases (Nat)"/>
    <property type="match status" value="2"/>
</dbReference>
<evidence type="ECO:0000259" key="1">
    <source>
        <dbReference type="PROSITE" id="PS51186"/>
    </source>
</evidence>
<dbReference type="OrthoDB" id="4119890at2"/>
<dbReference type="PROSITE" id="PS51186">
    <property type="entry name" value="GNAT"/>
    <property type="match status" value="1"/>
</dbReference>
<sequence>MSVREIDPSDDAALRSYVAIDAADAQARPYGAAWTFEELRVTARRHDPWVEHRWLLATDGGAPVASAHLELPLRDNTDTVWVSLAAVPGTRRMLERLCDHAFAIAADAGRTLVEVQALADGDGQLWGLLSGRGLEVGLVNAHRVLDLPPDRAALARIEDETAPWRTAYELRSWSGACPPDLVEAWAGLRAVLVLEAPSGDHEYEAEDFTPERIRHEEAELVAQQRQSFVTVAVRDGTAIAHSQLIVPGTDPVNAYQWDTIVLPAHRGHRLGLALKARNLAEAAAALEPRRVLHTWNAEDNAPMIAVNEAMGFRLVEREALFRLRL</sequence>
<proteinExistence type="predicted"/>
<dbReference type="InterPro" id="IPR000182">
    <property type="entry name" value="GNAT_dom"/>
</dbReference>
<feature type="domain" description="N-acetyltransferase" evidence="1">
    <location>
        <begin position="168"/>
        <end position="325"/>
    </location>
</feature>
<dbReference type="InterPro" id="IPR016181">
    <property type="entry name" value="Acyl_CoA_acyltransferase"/>
</dbReference>
<dbReference type="RefSeq" id="WP_100414933.1">
    <property type="nucleotide sequence ID" value="NZ_PGEZ01000001.1"/>
</dbReference>
<dbReference type="GO" id="GO:0016747">
    <property type="term" value="F:acyltransferase activity, transferring groups other than amino-acyl groups"/>
    <property type="evidence" value="ECO:0007669"/>
    <property type="project" value="InterPro"/>
</dbReference>